<name>A0A2G9I0U5_9LAMI</name>
<evidence type="ECO:0000313" key="1">
    <source>
        <dbReference type="EMBL" id="PIN23374.1"/>
    </source>
</evidence>
<accession>A0A2G9I0U5</accession>
<dbReference type="Proteomes" id="UP000231279">
    <property type="component" value="Unassembled WGS sequence"/>
</dbReference>
<dbReference type="AlphaFoldDB" id="A0A2G9I0U5"/>
<protein>
    <submittedName>
        <fullName evidence="1">Uncharacterized protein</fullName>
    </submittedName>
</protein>
<comment type="caution">
    <text evidence="1">The sequence shown here is derived from an EMBL/GenBank/DDBJ whole genome shotgun (WGS) entry which is preliminary data.</text>
</comment>
<dbReference type="OrthoDB" id="1044997at2759"/>
<reference evidence="2" key="1">
    <citation type="journal article" date="2018" name="Gigascience">
        <title>Genome assembly of the Pink Ipe (Handroanthus impetiginosus, Bignoniaceae), a highly valued, ecologically keystone Neotropical timber forest tree.</title>
        <authorList>
            <person name="Silva-Junior O.B."/>
            <person name="Grattapaglia D."/>
            <person name="Novaes E."/>
            <person name="Collevatti R.G."/>
        </authorList>
    </citation>
    <scope>NUCLEOTIDE SEQUENCE [LARGE SCALE GENOMIC DNA]</scope>
    <source>
        <strain evidence="2">cv. UFG-1</strain>
    </source>
</reference>
<sequence length="55" mass="6327">MARNMIISWMEVAPSPIIYPPKPSNTPQLETIVEEIEEEKDGDKKVIIIKFESKL</sequence>
<gene>
    <name evidence="1" type="ORF">CDL12_03905</name>
</gene>
<organism evidence="1 2">
    <name type="scientific">Handroanthus impetiginosus</name>
    <dbReference type="NCBI Taxonomy" id="429701"/>
    <lineage>
        <taxon>Eukaryota</taxon>
        <taxon>Viridiplantae</taxon>
        <taxon>Streptophyta</taxon>
        <taxon>Embryophyta</taxon>
        <taxon>Tracheophyta</taxon>
        <taxon>Spermatophyta</taxon>
        <taxon>Magnoliopsida</taxon>
        <taxon>eudicotyledons</taxon>
        <taxon>Gunneridae</taxon>
        <taxon>Pentapetalae</taxon>
        <taxon>asterids</taxon>
        <taxon>lamiids</taxon>
        <taxon>Lamiales</taxon>
        <taxon>Bignoniaceae</taxon>
        <taxon>Crescentiina</taxon>
        <taxon>Tabebuia alliance</taxon>
        <taxon>Handroanthus</taxon>
    </lineage>
</organism>
<dbReference type="EMBL" id="NKXS01000584">
    <property type="protein sequence ID" value="PIN23374.1"/>
    <property type="molecule type" value="Genomic_DNA"/>
</dbReference>
<keyword evidence="2" id="KW-1185">Reference proteome</keyword>
<proteinExistence type="predicted"/>
<evidence type="ECO:0000313" key="2">
    <source>
        <dbReference type="Proteomes" id="UP000231279"/>
    </source>
</evidence>
<dbReference type="PANTHER" id="PTHR36063:SF1">
    <property type="entry name" value="ARABIDOPSIS THALIANA GENOMIC DNA, CHROMOSOME 5, P1 CLONE:MOK16"/>
    <property type="match status" value="1"/>
</dbReference>
<dbReference type="PANTHER" id="PTHR36063">
    <property type="entry name" value="ARABIDOPSIS THALIANA GENOMIC DNA, CHROMOSOME 5, P1 CLONE:MOK16"/>
    <property type="match status" value="1"/>
</dbReference>